<proteinExistence type="predicted"/>
<dbReference type="AlphaFoldDB" id="A0A448X1L1"/>
<evidence type="ECO:0000313" key="1">
    <source>
        <dbReference type="EMBL" id="VEL25558.1"/>
    </source>
</evidence>
<sequence length="146" mass="16982">MLEELCASQMENAVYYVTSHLESLLLLLQSTSSISLPTSVSKFEVDMKSHDASQTDSPFYNKEITHDWSKKDKFRVPWKPRLRCIIQLLRRLADRELTSELADQTNQLNCHSSYGLTKSASIRQFVTKFLSEVLILYLLFVLRNYK</sequence>
<dbReference type="Proteomes" id="UP000784294">
    <property type="component" value="Unassembled WGS sequence"/>
</dbReference>
<keyword evidence="2" id="KW-1185">Reference proteome</keyword>
<gene>
    <name evidence="1" type="ORF">PXEA_LOCUS18998</name>
</gene>
<dbReference type="EMBL" id="CAAALY010074796">
    <property type="protein sequence ID" value="VEL25558.1"/>
    <property type="molecule type" value="Genomic_DNA"/>
</dbReference>
<organism evidence="1 2">
    <name type="scientific">Protopolystoma xenopodis</name>
    <dbReference type="NCBI Taxonomy" id="117903"/>
    <lineage>
        <taxon>Eukaryota</taxon>
        <taxon>Metazoa</taxon>
        <taxon>Spiralia</taxon>
        <taxon>Lophotrochozoa</taxon>
        <taxon>Platyhelminthes</taxon>
        <taxon>Monogenea</taxon>
        <taxon>Polyopisthocotylea</taxon>
        <taxon>Polystomatidea</taxon>
        <taxon>Polystomatidae</taxon>
        <taxon>Protopolystoma</taxon>
    </lineage>
</organism>
<comment type="caution">
    <text evidence="1">The sequence shown here is derived from an EMBL/GenBank/DDBJ whole genome shotgun (WGS) entry which is preliminary data.</text>
</comment>
<protein>
    <submittedName>
        <fullName evidence="1">Uncharacterized protein</fullName>
    </submittedName>
</protein>
<evidence type="ECO:0000313" key="2">
    <source>
        <dbReference type="Proteomes" id="UP000784294"/>
    </source>
</evidence>
<reference evidence="1" key="1">
    <citation type="submission" date="2018-11" db="EMBL/GenBank/DDBJ databases">
        <authorList>
            <consortium name="Pathogen Informatics"/>
        </authorList>
    </citation>
    <scope>NUCLEOTIDE SEQUENCE</scope>
</reference>
<name>A0A448X1L1_9PLAT</name>
<accession>A0A448X1L1</accession>